<name>A0A8S3RZH2_MYTED</name>
<dbReference type="PROSITE" id="PS50262">
    <property type="entry name" value="G_PROTEIN_RECEP_F1_2"/>
    <property type="match status" value="1"/>
</dbReference>
<gene>
    <name evidence="11" type="ORF">MEDL_28773</name>
</gene>
<dbReference type="PANTHER" id="PTHR24243:SF224">
    <property type="entry name" value="G-PROTEIN COUPLED RECEPTOR 19-RELATED"/>
    <property type="match status" value="1"/>
</dbReference>
<feature type="region of interest" description="Disordered" evidence="8">
    <location>
        <begin position="128"/>
        <end position="158"/>
    </location>
</feature>
<comment type="subcellular location">
    <subcellularLocation>
        <location evidence="1">Membrane</location>
        <topology evidence="1">Multi-pass membrane protein</topology>
    </subcellularLocation>
</comment>
<accession>A0A8S3RZH2</accession>
<evidence type="ECO:0000256" key="7">
    <source>
        <dbReference type="ARBA" id="ARBA00023224"/>
    </source>
</evidence>
<evidence type="ECO:0000313" key="12">
    <source>
        <dbReference type="Proteomes" id="UP000683360"/>
    </source>
</evidence>
<dbReference type="Proteomes" id="UP000683360">
    <property type="component" value="Unassembled WGS sequence"/>
</dbReference>
<organism evidence="11 12">
    <name type="scientific">Mytilus edulis</name>
    <name type="common">Blue mussel</name>
    <dbReference type="NCBI Taxonomy" id="6550"/>
    <lineage>
        <taxon>Eukaryota</taxon>
        <taxon>Metazoa</taxon>
        <taxon>Spiralia</taxon>
        <taxon>Lophotrochozoa</taxon>
        <taxon>Mollusca</taxon>
        <taxon>Bivalvia</taxon>
        <taxon>Autobranchia</taxon>
        <taxon>Pteriomorphia</taxon>
        <taxon>Mytilida</taxon>
        <taxon>Mytiloidea</taxon>
        <taxon>Mytilidae</taxon>
        <taxon>Mytilinae</taxon>
        <taxon>Mytilus</taxon>
    </lineage>
</organism>
<dbReference type="PANTHER" id="PTHR24243">
    <property type="entry name" value="G-PROTEIN COUPLED RECEPTOR"/>
    <property type="match status" value="1"/>
</dbReference>
<dbReference type="InterPro" id="IPR000276">
    <property type="entry name" value="GPCR_Rhodpsn"/>
</dbReference>
<dbReference type="GO" id="GO:0004930">
    <property type="term" value="F:G protein-coupled receptor activity"/>
    <property type="evidence" value="ECO:0007669"/>
    <property type="project" value="UniProtKB-KW"/>
</dbReference>
<dbReference type="OrthoDB" id="10044919at2759"/>
<keyword evidence="2 9" id="KW-0812">Transmembrane</keyword>
<dbReference type="SUPFAM" id="SSF81321">
    <property type="entry name" value="Family A G protein-coupled receptor-like"/>
    <property type="match status" value="1"/>
</dbReference>
<feature type="transmembrane region" description="Helical" evidence="9">
    <location>
        <begin position="64"/>
        <end position="90"/>
    </location>
</feature>
<evidence type="ECO:0000256" key="6">
    <source>
        <dbReference type="ARBA" id="ARBA00023170"/>
    </source>
</evidence>
<evidence type="ECO:0000256" key="1">
    <source>
        <dbReference type="ARBA" id="ARBA00004141"/>
    </source>
</evidence>
<evidence type="ECO:0000256" key="4">
    <source>
        <dbReference type="ARBA" id="ARBA00023040"/>
    </source>
</evidence>
<evidence type="ECO:0000256" key="2">
    <source>
        <dbReference type="ARBA" id="ARBA00022692"/>
    </source>
</evidence>
<protein>
    <recommendedName>
        <fullName evidence="10">G-protein coupled receptors family 1 profile domain-containing protein</fullName>
    </recommendedName>
</protein>
<evidence type="ECO:0000259" key="10">
    <source>
        <dbReference type="PROSITE" id="PS50262"/>
    </source>
</evidence>
<keyword evidence="5 9" id="KW-0472">Membrane</keyword>
<keyword evidence="3 9" id="KW-1133">Transmembrane helix</keyword>
<dbReference type="AlphaFoldDB" id="A0A8S3RZH2"/>
<comment type="caution">
    <text evidence="11">The sequence shown here is derived from an EMBL/GenBank/DDBJ whole genome shotgun (WGS) entry which is preliminary data.</text>
</comment>
<evidence type="ECO:0000313" key="11">
    <source>
        <dbReference type="EMBL" id="CAG2214981.1"/>
    </source>
</evidence>
<keyword evidence="6" id="KW-0675">Receptor</keyword>
<sequence length="158" mass="17819">MNLTDSSPPELIFGRYEFVDESPAVAIPILMILVFASFIGTFGNILILITIIATKNLQRLECIFMANLAFSDMYVTLIADPLSIVVWAHLHPSFNWLVYYFTNTKFQAAFDRIAHLDKIFGRCRRGQSNEELSTSGGLQKADTSKQHHESSELSDITK</sequence>
<dbReference type="PRINTS" id="PR00237">
    <property type="entry name" value="GPCRRHODOPSN"/>
</dbReference>
<dbReference type="EMBL" id="CAJPWZ010001429">
    <property type="protein sequence ID" value="CAG2214981.1"/>
    <property type="molecule type" value="Genomic_DNA"/>
</dbReference>
<evidence type="ECO:0000256" key="9">
    <source>
        <dbReference type="SAM" id="Phobius"/>
    </source>
</evidence>
<keyword evidence="12" id="KW-1185">Reference proteome</keyword>
<keyword evidence="7" id="KW-0807">Transducer</keyword>
<evidence type="ECO:0000256" key="5">
    <source>
        <dbReference type="ARBA" id="ARBA00023136"/>
    </source>
</evidence>
<dbReference type="GO" id="GO:0005886">
    <property type="term" value="C:plasma membrane"/>
    <property type="evidence" value="ECO:0007669"/>
    <property type="project" value="TreeGrafter"/>
</dbReference>
<dbReference type="Gene3D" id="1.20.1070.10">
    <property type="entry name" value="Rhodopsin 7-helix transmembrane proteins"/>
    <property type="match status" value="1"/>
</dbReference>
<feature type="compositionally biased region" description="Basic and acidic residues" evidence="8">
    <location>
        <begin position="142"/>
        <end position="158"/>
    </location>
</feature>
<reference evidence="11" key="1">
    <citation type="submission" date="2021-03" db="EMBL/GenBank/DDBJ databases">
        <authorList>
            <person name="Bekaert M."/>
        </authorList>
    </citation>
    <scope>NUCLEOTIDE SEQUENCE</scope>
</reference>
<proteinExistence type="predicted"/>
<keyword evidence="4" id="KW-0297">G-protein coupled receptor</keyword>
<dbReference type="InterPro" id="IPR017452">
    <property type="entry name" value="GPCR_Rhodpsn_7TM"/>
</dbReference>
<feature type="domain" description="G-protein coupled receptors family 1 profile" evidence="10">
    <location>
        <begin position="43"/>
        <end position="85"/>
    </location>
</feature>
<evidence type="ECO:0000256" key="8">
    <source>
        <dbReference type="SAM" id="MobiDB-lite"/>
    </source>
</evidence>
<feature type="transmembrane region" description="Helical" evidence="9">
    <location>
        <begin position="25"/>
        <end position="52"/>
    </location>
</feature>
<evidence type="ECO:0000256" key="3">
    <source>
        <dbReference type="ARBA" id="ARBA00022989"/>
    </source>
</evidence>